<evidence type="ECO:0000256" key="6">
    <source>
        <dbReference type="ARBA" id="ARBA00022532"/>
    </source>
</evidence>
<evidence type="ECO:0000256" key="11">
    <source>
        <dbReference type="ARBA" id="ARBA00031550"/>
    </source>
</evidence>
<comment type="cofactor">
    <cofactor evidence="2">
        <name>FAD</name>
        <dbReference type="ChEBI" id="CHEBI:57692"/>
    </cofactor>
</comment>
<comment type="catalytic activity">
    <reaction evidence="1">
        <text>(S)-malate + a quinone = a quinol + oxaloacetate</text>
        <dbReference type="Rhea" id="RHEA:46012"/>
        <dbReference type="ChEBI" id="CHEBI:15589"/>
        <dbReference type="ChEBI" id="CHEBI:16452"/>
        <dbReference type="ChEBI" id="CHEBI:24646"/>
        <dbReference type="ChEBI" id="CHEBI:132124"/>
        <dbReference type="EC" id="1.1.5.4"/>
    </reaction>
</comment>
<evidence type="ECO:0000313" key="15">
    <source>
        <dbReference type="Proteomes" id="UP001240777"/>
    </source>
</evidence>
<dbReference type="GO" id="GO:0005737">
    <property type="term" value="C:cytoplasm"/>
    <property type="evidence" value="ECO:0007669"/>
    <property type="project" value="TreeGrafter"/>
</dbReference>
<dbReference type="SUPFAM" id="SSF51905">
    <property type="entry name" value="FAD/NAD(P)-binding domain"/>
    <property type="match status" value="1"/>
</dbReference>
<comment type="caution">
    <text evidence="13">The sequence shown here is derived from an EMBL/GenBank/DDBJ whole genome shotgun (WGS) entry which is preliminary data.</text>
</comment>
<organism evidence="13 14">
    <name type="scientific">Helicobacter cappadocius</name>
    <dbReference type="NCBI Taxonomy" id="3063998"/>
    <lineage>
        <taxon>Bacteria</taxon>
        <taxon>Pseudomonadati</taxon>
        <taxon>Campylobacterota</taxon>
        <taxon>Epsilonproteobacteria</taxon>
        <taxon>Campylobacterales</taxon>
        <taxon>Helicobacteraceae</taxon>
        <taxon>Helicobacter</taxon>
    </lineage>
</organism>
<accession>A0AA90T5L4</accession>
<keyword evidence="15" id="KW-1185">Reference proteome</keyword>
<dbReference type="Proteomes" id="UP001177258">
    <property type="component" value="Unassembled WGS sequence"/>
</dbReference>
<dbReference type="Gene3D" id="3.30.9.10">
    <property type="entry name" value="D-Amino Acid Oxidase, subunit A, domain 2"/>
    <property type="match status" value="1"/>
</dbReference>
<comment type="similarity">
    <text evidence="4">Belongs to the MQO family.</text>
</comment>
<evidence type="ECO:0000256" key="1">
    <source>
        <dbReference type="ARBA" id="ARBA00001139"/>
    </source>
</evidence>
<dbReference type="Proteomes" id="UP001240777">
    <property type="component" value="Unassembled WGS sequence"/>
</dbReference>
<keyword evidence="8" id="KW-0274">FAD</keyword>
<dbReference type="EMBL" id="JAUPEV010000011">
    <property type="protein sequence ID" value="MDO7253645.1"/>
    <property type="molecule type" value="Genomic_DNA"/>
</dbReference>
<evidence type="ECO:0000256" key="7">
    <source>
        <dbReference type="ARBA" id="ARBA00022630"/>
    </source>
</evidence>
<evidence type="ECO:0000256" key="10">
    <source>
        <dbReference type="ARBA" id="ARBA00030660"/>
    </source>
</evidence>
<evidence type="ECO:0000256" key="9">
    <source>
        <dbReference type="ARBA" id="ARBA00023002"/>
    </source>
</evidence>
<proteinExistence type="inferred from homology"/>
<sequence>MENQFDVVIIGGGVSGCAAFYTLSEYSDIKKIAIVEKCDRLAKVSSSAKANSQTIHDGSIETNYTVQKAKKVKLSAYKVRHYALNKNLQNKIIFENQKMAIGVGDDECDFMKKRHEDFKEVFPDLEFFDKNTIKQIEPKVILKANGEDRPENVVGSGFKKDWCAMNFALLSENFVQEAKKVKPDNEVFLNYRVKKIEPRSDGYAIISDDSREIYAKFVLVDAGSYALPLAQSMGYGLDLGCLPVAGSFYFVPDLLRGKVYTVQNPKLPFAAVHGDPDVAIKGKSRLGPTALAMPKLERNKHLFGGLSWDLLKMDFNKEVFKISWDLLSDKEIRDYVFKNMVFELPYFGKRKFLKDARKIIPSLKLEDLTYADGFGEVRPQVLDRTNKKLELGEKKISTNKGITFNMTPSPGATSCLQNALVDAREIADYLGAKFDLERFYQDLSPEELGQ</sequence>
<evidence type="ECO:0000256" key="2">
    <source>
        <dbReference type="ARBA" id="ARBA00001974"/>
    </source>
</evidence>
<dbReference type="InterPro" id="IPR036188">
    <property type="entry name" value="FAD/NAD-bd_sf"/>
</dbReference>
<dbReference type="EMBL" id="JAUYZK010000011">
    <property type="protein sequence ID" value="MDP2539573.1"/>
    <property type="molecule type" value="Genomic_DNA"/>
</dbReference>
<protein>
    <recommendedName>
        <fullName evidence="5">malate dehydrogenase (quinone)</fullName>
        <ecNumber evidence="5">1.1.5.4</ecNumber>
    </recommendedName>
    <alternativeName>
        <fullName evidence="11">MQO</fullName>
    </alternativeName>
    <alternativeName>
        <fullName evidence="10">Malate dehydrogenase [quinone]</fullName>
    </alternativeName>
</protein>
<evidence type="ECO:0000256" key="5">
    <source>
        <dbReference type="ARBA" id="ARBA00013026"/>
    </source>
</evidence>
<dbReference type="GO" id="GO:0006099">
    <property type="term" value="P:tricarboxylic acid cycle"/>
    <property type="evidence" value="ECO:0007669"/>
    <property type="project" value="UniProtKB-KW"/>
</dbReference>
<dbReference type="RefSeq" id="WP_305517485.1">
    <property type="nucleotide sequence ID" value="NZ_JAUPEV010000011.1"/>
</dbReference>
<keyword evidence="6" id="KW-0816">Tricarboxylic acid cycle</keyword>
<evidence type="ECO:0000313" key="13">
    <source>
        <dbReference type="EMBL" id="MDP2539573.1"/>
    </source>
</evidence>
<dbReference type="GO" id="GO:0047545">
    <property type="term" value="F:(S)-2-hydroxyglutarate dehydrogenase activity"/>
    <property type="evidence" value="ECO:0007669"/>
    <property type="project" value="TreeGrafter"/>
</dbReference>
<reference evidence="12 14" key="3">
    <citation type="journal article" date="2024" name="Syst. Appl. Microbiol.">
        <title>Helicobacter cappadocius sp. nov., from lizards: The first psychrotrophic Helicobacter species.</title>
        <authorList>
            <person name="Aydin F."/>
            <person name="Tarhane S."/>
            <person name="Karakaya E."/>
            <person name="Abay S."/>
            <person name="Kayman T."/>
            <person name="Guran O."/>
            <person name="Bozkurt E."/>
            <person name="Uzum N."/>
            <person name="Avci A."/>
            <person name="Olgun K."/>
            <person name="Jablonski D."/>
            <person name="Guran C."/>
            <person name="Burcin Saticioglu I."/>
        </authorList>
    </citation>
    <scope>NUCLEOTIDE SEQUENCE [LARGE SCALE GENOMIC DNA]</scope>
    <source>
        <strain evidence="12">Faydin-H75</strain>
        <strain evidence="14">faydin-H76</strain>
    </source>
</reference>
<keyword evidence="7" id="KW-0285">Flavoprotein</keyword>
<evidence type="ECO:0000256" key="3">
    <source>
        <dbReference type="ARBA" id="ARBA00005012"/>
    </source>
</evidence>
<name>A0AA90T5L4_9HELI</name>
<gene>
    <name evidence="12" type="ORF">Q5I04_06950</name>
    <name evidence="13" type="ORF">Q5I06_07280</name>
</gene>
<reference evidence="13 15" key="1">
    <citation type="submission" date="2023-07" db="EMBL/GenBank/DDBJ databases">
        <title>Unpublished Manusciprt.</title>
        <authorList>
            <person name="Aydin F."/>
            <person name="Tarhane S."/>
            <person name="Saticioglu I.B."/>
            <person name="Karakaya E."/>
            <person name="Abay S."/>
            <person name="Guran O."/>
            <person name="Bozkurt E."/>
            <person name="Uzum N."/>
            <person name="Olgun K."/>
            <person name="Jablonski D."/>
        </authorList>
    </citation>
    <scope>NUCLEOTIDE SEQUENCE</scope>
    <source>
        <strain evidence="15">faydin-H75</strain>
        <strain evidence="13">Faydin-H76</strain>
    </source>
</reference>
<dbReference type="Gene3D" id="3.50.50.60">
    <property type="entry name" value="FAD/NAD(P)-binding domain"/>
    <property type="match status" value="1"/>
</dbReference>
<dbReference type="EC" id="1.1.5.4" evidence="5"/>
<keyword evidence="9" id="KW-0560">Oxidoreductase</keyword>
<dbReference type="Pfam" id="PF06039">
    <property type="entry name" value="Mqo"/>
    <property type="match status" value="1"/>
</dbReference>
<dbReference type="PANTHER" id="PTHR43104:SF2">
    <property type="entry name" value="L-2-HYDROXYGLUTARATE DEHYDROGENASE, MITOCHONDRIAL"/>
    <property type="match status" value="1"/>
</dbReference>
<comment type="pathway">
    <text evidence="3">Carbohydrate metabolism; tricarboxylic acid cycle; oxaloacetate from (S)-malate (quinone route): step 1/1.</text>
</comment>
<dbReference type="GO" id="GO:0008924">
    <property type="term" value="F:L-malate dehydrogenase (quinone) activity"/>
    <property type="evidence" value="ECO:0007669"/>
    <property type="project" value="UniProtKB-EC"/>
</dbReference>
<evidence type="ECO:0000313" key="12">
    <source>
        <dbReference type="EMBL" id="MDO7253645.1"/>
    </source>
</evidence>
<evidence type="ECO:0000313" key="14">
    <source>
        <dbReference type="Proteomes" id="UP001177258"/>
    </source>
</evidence>
<evidence type="ECO:0000256" key="8">
    <source>
        <dbReference type="ARBA" id="ARBA00022827"/>
    </source>
</evidence>
<evidence type="ECO:0000256" key="4">
    <source>
        <dbReference type="ARBA" id="ARBA00006389"/>
    </source>
</evidence>
<dbReference type="PANTHER" id="PTHR43104">
    <property type="entry name" value="L-2-HYDROXYGLUTARATE DEHYDROGENASE, MITOCHONDRIAL"/>
    <property type="match status" value="1"/>
</dbReference>
<dbReference type="AlphaFoldDB" id="A0AA90T5L4"/>
<dbReference type="InterPro" id="IPR006231">
    <property type="entry name" value="MQO"/>
</dbReference>
<reference evidence="12" key="2">
    <citation type="submission" date="2023-07" db="EMBL/GenBank/DDBJ databases">
        <authorList>
            <person name="Aydin F."/>
            <person name="Tarhane S."/>
            <person name="Saticioglu I.B."/>
            <person name="Karakaya E."/>
            <person name="Abay S."/>
            <person name="Guran O."/>
            <person name="Bozkurt E."/>
            <person name="Uzum N."/>
            <person name="Olgun K."/>
            <person name="Jablonski D."/>
        </authorList>
    </citation>
    <scope>NUCLEOTIDE SEQUENCE</scope>
    <source>
        <strain evidence="12">Faydin-H75</strain>
    </source>
</reference>